<evidence type="ECO:0000313" key="2">
    <source>
        <dbReference type="EMBL" id="GAH07853.1"/>
    </source>
</evidence>
<protein>
    <recommendedName>
        <fullName evidence="1">Transposase IS204/IS1001/IS1096/IS1165 DDE domain-containing protein</fullName>
    </recommendedName>
</protein>
<dbReference type="Pfam" id="PF01610">
    <property type="entry name" value="DDE_Tnp_ISL3"/>
    <property type="match status" value="1"/>
</dbReference>
<organism evidence="2">
    <name type="scientific">marine sediment metagenome</name>
    <dbReference type="NCBI Taxonomy" id="412755"/>
    <lineage>
        <taxon>unclassified sequences</taxon>
        <taxon>metagenomes</taxon>
        <taxon>ecological metagenomes</taxon>
    </lineage>
</organism>
<gene>
    <name evidence="2" type="ORF">S01H4_53723</name>
</gene>
<name>X1EGS1_9ZZZZ</name>
<feature type="non-terminal residue" evidence="2">
    <location>
        <position position="1"/>
    </location>
</feature>
<evidence type="ECO:0000259" key="1">
    <source>
        <dbReference type="Pfam" id="PF01610"/>
    </source>
</evidence>
<comment type="caution">
    <text evidence="2">The sequence shown here is derived from an EMBL/GenBank/DDBJ whole genome shotgun (WGS) entry which is preliminary data.</text>
</comment>
<dbReference type="InterPro" id="IPR047951">
    <property type="entry name" value="Transpos_ISL3"/>
</dbReference>
<proteinExistence type="predicted"/>
<dbReference type="InterPro" id="IPR002560">
    <property type="entry name" value="Transposase_DDE"/>
</dbReference>
<dbReference type="NCBIfam" id="NF033550">
    <property type="entry name" value="transpos_ISL3"/>
    <property type="match status" value="1"/>
</dbReference>
<dbReference type="EMBL" id="BART01030843">
    <property type="protein sequence ID" value="GAH07853.1"/>
    <property type="molecule type" value="Genomic_DNA"/>
</dbReference>
<feature type="domain" description="Transposase IS204/IS1001/IS1096/IS1165 DDE" evidence="1">
    <location>
        <begin position="14"/>
        <end position="249"/>
    </location>
</feature>
<dbReference type="PANTHER" id="PTHR33498:SF1">
    <property type="entry name" value="TRANSPOSASE FOR INSERTION SEQUENCE ELEMENT IS1557"/>
    <property type="match status" value="1"/>
</dbReference>
<sequence length="254" mass="30085">KVAETKNSPCPRVMGIDEHFFTRKKGYATTICDLSKHKVFDLVLGRSEKALDSYFRALKGKDNVAVVVMDLSKTYRNTIRGHFPNAMIVSDRFHVIRLINHHFLKVWGQIDPIGRKNRGLLSLMRRHRHNLKPEQLANLNRYLREHPELKVIYDFKQDLTSLMLVKKQTARQCRKLIPVFLDYIYRLKDSMLDSMVTLGKTLYSWREEVVRMWRFTKSNGILEGFHNKMEMISRRAYGFRNFENYKLRVKALCC</sequence>
<reference evidence="2" key="1">
    <citation type="journal article" date="2014" name="Front. Microbiol.">
        <title>High frequency of phylogenetically diverse reductive dehalogenase-homologous genes in deep subseafloor sedimentary metagenomes.</title>
        <authorList>
            <person name="Kawai M."/>
            <person name="Futagami T."/>
            <person name="Toyoda A."/>
            <person name="Takaki Y."/>
            <person name="Nishi S."/>
            <person name="Hori S."/>
            <person name="Arai W."/>
            <person name="Tsubouchi T."/>
            <person name="Morono Y."/>
            <person name="Uchiyama I."/>
            <person name="Ito T."/>
            <person name="Fujiyama A."/>
            <person name="Inagaki F."/>
            <person name="Takami H."/>
        </authorList>
    </citation>
    <scope>NUCLEOTIDE SEQUENCE</scope>
    <source>
        <strain evidence="2">Expedition CK06-06</strain>
    </source>
</reference>
<dbReference type="PANTHER" id="PTHR33498">
    <property type="entry name" value="TRANSPOSASE FOR INSERTION SEQUENCE ELEMENT IS1557"/>
    <property type="match status" value="1"/>
</dbReference>
<dbReference type="AlphaFoldDB" id="X1EGS1"/>
<accession>X1EGS1</accession>